<dbReference type="AlphaFoldDB" id="A0A2A9N985"/>
<organism evidence="1 2">
    <name type="scientific">Amanita thiersii Skay4041</name>
    <dbReference type="NCBI Taxonomy" id="703135"/>
    <lineage>
        <taxon>Eukaryota</taxon>
        <taxon>Fungi</taxon>
        <taxon>Dikarya</taxon>
        <taxon>Basidiomycota</taxon>
        <taxon>Agaricomycotina</taxon>
        <taxon>Agaricomycetes</taxon>
        <taxon>Agaricomycetidae</taxon>
        <taxon>Agaricales</taxon>
        <taxon>Pluteineae</taxon>
        <taxon>Amanitaceae</taxon>
        <taxon>Amanita</taxon>
    </lineage>
</organism>
<protein>
    <submittedName>
        <fullName evidence="1">Uncharacterized protein</fullName>
    </submittedName>
</protein>
<accession>A0A2A9N985</accession>
<name>A0A2A9N985_9AGAR</name>
<evidence type="ECO:0000313" key="2">
    <source>
        <dbReference type="Proteomes" id="UP000242287"/>
    </source>
</evidence>
<gene>
    <name evidence="1" type="ORF">AMATHDRAFT_11169</name>
</gene>
<proteinExistence type="predicted"/>
<sequence>MRQHQNTLDDFTRARTPRHVLLALTEEKMSLPHITTTIHTAFTFKGLIINEDEDQGVPRVQPASLHNI</sequence>
<dbReference type="Proteomes" id="UP000242287">
    <property type="component" value="Unassembled WGS sequence"/>
</dbReference>
<keyword evidence="2" id="KW-1185">Reference proteome</keyword>
<evidence type="ECO:0000313" key="1">
    <source>
        <dbReference type="EMBL" id="PFH44687.1"/>
    </source>
</evidence>
<dbReference type="EMBL" id="KZ303039">
    <property type="protein sequence ID" value="PFH44687.1"/>
    <property type="molecule type" value="Genomic_DNA"/>
</dbReference>
<reference evidence="1 2" key="1">
    <citation type="submission" date="2014-02" db="EMBL/GenBank/DDBJ databases">
        <title>Transposable element dynamics among asymbiotic and ectomycorrhizal Amanita fungi.</title>
        <authorList>
            <consortium name="DOE Joint Genome Institute"/>
            <person name="Hess J."/>
            <person name="Skrede I."/>
            <person name="Wolfe B."/>
            <person name="LaButti K."/>
            <person name="Ohm R.A."/>
            <person name="Grigoriev I.V."/>
            <person name="Pringle A."/>
        </authorList>
    </citation>
    <scope>NUCLEOTIDE SEQUENCE [LARGE SCALE GENOMIC DNA]</scope>
    <source>
        <strain evidence="1 2">SKay4041</strain>
    </source>
</reference>